<evidence type="ECO:0000256" key="10">
    <source>
        <dbReference type="ARBA" id="ARBA00046486"/>
    </source>
</evidence>
<dbReference type="OrthoDB" id="124041at2759"/>
<feature type="compositionally biased region" description="Polar residues" evidence="11">
    <location>
        <begin position="1"/>
        <end position="13"/>
    </location>
</feature>
<dbReference type="GO" id="GO:0030677">
    <property type="term" value="C:ribonuclease P complex"/>
    <property type="evidence" value="ECO:0007669"/>
    <property type="project" value="InterPro"/>
</dbReference>
<proteinExistence type="inferred from homology"/>
<keyword evidence="9" id="KW-0378">Hydrolase</keyword>
<organism evidence="14">
    <name type="scientific">Soboliphyme baturini</name>
    <dbReference type="NCBI Taxonomy" id="241478"/>
    <lineage>
        <taxon>Eukaryota</taxon>
        <taxon>Metazoa</taxon>
        <taxon>Ecdysozoa</taxon>
        <taxon>Nematoda</taxon>
        <taxon>Enoplea</taxon>
        <taxon>Dorylaimia</taxon>
        <taxon>Dioctophymatida</taxon>
        <taxon>Dioctophymatoidea</taxon>
        <taxon>Soboliphymatidae</taxon>
        <taxon>Soboliphyme</taxon>
    </lineage>
</organism>
<feature type="compositionally biased region" description="Low complexity" evidence="11">
    <location>
        <begin position="48"/>
        <end position="57"/>
    </location>
</feature>
<evidence type="ECO:0000256" key="4">
    <source>
        <dbReference type="ARBA" id="ARBA00016225"/>
    </source>
</evidence>
<evidence type="ECO:0000256" key="7">
    <source>
        <dbReference type="ARBA" id="ARBA00022722"/>
    </source>
</evidence>
<evidence type="ECO:0000313" key="12">
    <source>
        <dbReference type="EMBL" id="VDO99283.1"/>
    </source>
</evidence>
<dbReference type="InterPro" id="IPR023534">
    <property type="entry name" value="Rof/RNase_P-like"/>
</dbReference>
<evidence type="ECO:0000256" key="8">
    <source>
        <dbReference type="ARBA" id="ARBA00022759"/>
    </source>
</evidence>
<dbReference type="InterPro" id="IPR023538">
    <property type="entry name" value="RNP1"/>
</dbReference>
<dbReference type="PANTHER" id="PTHR13348">
    <property type="entry name" value="RIBONUCLEASE P SUBUNIT P29"/>
    <property type="match status" value="1"/>
</dbReference>
<comment type="subcellular location">
    <subcellularLocation>
        <location evidence="2">Nucleus</location>
    </subcellularLocation>
</comment>
<gene>
    <name evidence="12" type="ORF">SBAD_LOCUS2893</name>
</gene>
<evidence type="ECO:0000313" key="14">
    <source>
        <dbReference type="WBParaSite" id="SBAD_0000303201-mRNA-1"/>
    </source>
</evidence>
<dbReference type="SUPFAM" id="SSF101744">
    <property type="entry name" value="Rof/RNase P subunit-like"/>
    <property type="match status" value="1"/>
</dbReference>
<dbReference type="AlphaFoldDB" id="A0A183IGZ8"/>
<dbReference type="InterPro" id="IPR002730">
    <property type="entry name" value="Rpp29/RNP1"/>
</dbReference>
<dbReference type="HAMAP" id="MF_00754">
    <property type="entry name" value="RNase_P_1"/>
    <property type="match status" value="1"/>
</dbReference>
<keyword evidence="8" id="KW-0255">Endonuclease</keyword>
<keyword evidence="7" id="KW-0540">Nuclease</keyword>
<dbReference type="InterPro" id="IPR016848">
    <property type="entry name" value="RNase_P/MRP_Rpp29-subunit"/>
</dbReference>
<dbReference type="GO" id="GO:0000172">
    <property type="term" value="C:ribonuclease MRP complex"/>
    <property type="evidence" value="ECO:0007669"/>
    <property type="project" value="InterPro"/>
</dbReference>
<accession>A0A183IGZ8</accession>
<evidence type="ECO:0000313" key="13">
    <source>
        <dbReference type="Proteomes" id="UP000270296"/>
    </source>
</evidence>
<dbReference type="SMART" id="SM00538">
    <property type="entry name" value="POP4"/>
    <property type="match status" value="1"/>
</dbReference>
<feature type="region of interest" description="Disordered" evidence="11">
    <location>
        <begin position="1"/>
        <end position="82"/>
    </location>
</feature>
<evidence type="ECO:0000256" key="6">
    <source>
        <dbReference type="ARBA" id="ARBA00022694"/>
    </source>
</evidence>
<reference evidence="14" key="1">
    <citation type="submission" date="2016-06" db="UniProtKB">
        <authorList>
            <consortium name="WormBaseParasite"/>
        </authorList>
    </citation>
    <scope>IDENTIFICATION</scope>
</reference>
<evidence type="ECO:0000256" key="2">
    <source>
        <dbReference type="ARBA" id="ARBA00004123"/>
    </source>
</evidence>
<evidence type="ECO:0000256" key="9">
    <source>
        <dbReference type="ARBA" id="ARBA00022801"/>
    </source>
</evidence>
<dbReference type="Proteomes" id="UP000270296">
    <property type="component" value="Unassembled WGS sequence"/>
</dbReference>
<dbReference type="GO" id="GO:0005634">
    <property type="term" value="C:nucleus"/>
    <property type="evidence" value="ECO:0007669"/>
    <property type="project" value="UniProtKB-SubCell"/>
</dbReference>
<keyword evidence="13" id="KW-1185">Reference proteome</keyword>
<dbReference type="GO" id="GO:0016787">
    <property type="term" value="F:hydrolase activity"/>
    <property type="evidence" value="ECO:0007669"/>
    <property type="project" value="UniProtKB-KW"/>
</dbReference>
<dbReference type="EMBL" id="UZAM01007463">
    <property type="protein sequence ID" value="VDO99283.1"/>
    <property type="molecule type" value="Genomic_DNA"/>
</dbReference>
<name>A0A183IGZ8_9BILA</name>
<comment type="similarity">
    <text evidence="3">Belongs to the eukaryotic/archaeal RNase P protein component 1 family.</text>
</comment>
<comment type="function">
    <text evidence="1">Component of ribonuclease P, a ribonucleoprotein complex that generates mature tRNA molecules by cleaving their 5'-ends.</text>
</comment>
<evidence type="ECO:0000256" key="5">
    <source>
        <dbReference type="ARBA" id="ARBA00022490"/>
    </source>
</evidence>
<dbReference type="GO" id="GO:0006364">
    <property type="term" value="P:rRNA processing"/>
    <property type="evidence" value="ECO:0007669"/>
    <property type="project" value="TreeGrafter"/>
</dbReference>
<dbReference type="Pfam" id="PF01868">
    <property type="entry name" value="RNase_P-MRP_p29"/>
    <property type="match status" value="1"/>
</dbReference>
<dbReference type="Gene3D" id="2.30.30.210">
    <property type="entry name" value="Ribonuclease P/MRP, subunit p29"/>
    <property type="match status" value="1"/>
</dbReference>
<evidence type="ECO:0000256" key="1">
    <source>
        <dbReference type="ARBA" id="ARBA00002435"/>
    </source>
</evidence>
<feature type="compositionally biased region" description="Basic and acidic residues" evidence="11">
    <location>
        <begin position="35"/>
        <end position="47"/>
    </location>
</feature>
<dbReference type="GO" id="GO:0004519">
    <property type="term" value="F:endonuclease activity"/>
    <property type="evidence" value="ECO:0007669"/>
    <property type="project" value="UniProtKB-KW"/>
</dbReference>
<dbReference type="GO" id="GO:0001682">
    <property type="term" value="P:tRNA 5'-leader removal"/>
    <property type="evidence" value="ECO:0007669"/>
    <property type="project" value="InterPro"/>
</dbReference>
<evidence type="ECO:0000256" key="3">
    <source>
        <dbReference type="ARBA" id="ARBA00006181"/>
    </source>
</evidence>
<dbReference type="InterPro" id="IPR036980">
    <property type="entry name" value="RNase_P/MRP_Rpp29_sf"/>
</dbReference>
<feature type="compositionally biased region" description="Polar residues" evidence="11">
    <location>
        <begin position="25"/>
        <end position="34"/>
    </location>
</feature>
<dbReference type="PANTHER" id="PTHR13348:SF0">
    <property type="entry name" value="RIBONUCLEASE P PROTEIN SUBUNIT P29"/>
    <property type="match status" value="1"/>
</dbReference>
<reference evidence="12 13" key="2">
    <citation type="submission" date="2018-11" db="EMBL/GenBank/DDBJ databases">
        <authorList>
            <consortium name="Pathogen Informatics"/>
        </authorList>
    </citation>
    <scope>NUCLEOTIDE SEQUENCE [LARGE SCALE GENOMIC DNA]</scope>
</reference>
<keyword evidence="6" id="KW-0819">tRNA processing</keyword>
<evidence type="ECO:0000256" key="11">
    <source>
        <dbReference type="SAM" id="MobiDB-lite"/>
    </source>
</evidence>
<comment type="subunit">
    <text evidence="10">Component of nuclear RNase P and RNase MRP ribonucleoproteins. RNase P consists of a catalytic RNA moiety and 10 different protein chains; POP1, POP4, POP5, POP7, RPP14, RPP21, RPP25, RPP30, RPP38 and RPP40. Within the RNase P complex, POP1, POP7 and RPP25 form the 'finger' subcomplex, POP5, RPP14, RPP40 and homodimeric RPP30 form the 'palm' subcomplex, and RPP21, POP4 and RPP38 form the 'wrist' subcomplex. All subunits of the RNase P complex interact with the catalytic RNA. Several subunits of RNase P are also part of the RNase MRP complex. RNase MRP consists of a catalytic RNA moiety and about 8 protein subunits; POP1, POP7, RPP25, RPP30, RPP38, RPP40 and possibly also POP4 and POP5.</text>
</comment>
<sequence>MTPSDARVNSTGIKETKEEVGRNAGHSSGTTSHKNQYEKIKLSECSRVRSGSNSDSSNFEELPEAPADGGSSKKLSDIRSQNVSSRREELLLQLKVIEDAIAKRRSRMPDSSSKMGRSTFRKTYVLEKSSRRQTKPKAVVSNVRRCHKIKRLSLQYAQMLPLHELWQGYMGALRRAPKSCYLKADYHGCLMRVSHARNATQIGISGMVIMETRLTFMILTKKNRVVTIPKAGSVFQFLFDDKLFTVIGDNFFGTAAGRVQRKFKSRSICPVFLDELGICKLN</sequence>
<protein>
    <recommendedName>
        <fullName evidence="4">Ribonuclease P protein subunit p29</fullName>
    </recommendedName>
</protein>
<dbReference type="GO" id="GO:0033204">
    <property type="term" value="F:ribonuclease P RNA binding"/>
    <property type="evidence" value="ECO:0007669"/>
    <property type="project" value="InterPro"/>
</dbReference>
<keyword evidence="5" id="KW-0963">Cytoplasm</keyword>
<dbReference type="WBParaSite" id="SBAD_0000303201-mRNA-1">
    <property type="protein sequence ID" value="SBAD_0000303201-mRNA-1"/>
    <property type="gene ID" value="SBAD_0000303201"/>
</dbReference>